<evidence type="ECO:0000313" key="6">
    <source>
        <dbReference type="Proteomes" id="UP001590950"/>
    </source>
</evidence>
<evidence type="ECO:0000256" key="3">
    <source>
        <dbReference type="ARBA" id="ARBA00048461"/>
    </source>
</evidence>
<dbReference type="InterPro" id="IPR051218">
    <property type="entry name" value="Sec_MonoDiacylglyc_Lipase"/>
</dbReference>
<comment type="caution">
    <text evidence="5">The sequence shown here is derived from an EMBL/GenBank/DDBJ whole genome shotgun (WGS) entry which is preliminary data.</text>
</comment>
<dbReference type="PANTHER" id="PTHR45856:SF21">
    <property type="entry name" value="FUNGAL LIPASE-LIKE DOMAIN-CONTAINING PROTEIN"/>
    <property type="match status" value="1"/>
</dbReference>
<name>A0ABR4A1A5_9LECA</name>
<comment type="similarity">
    <text evidence="1">Belongs to the AB hydrolase superfamily. Lipase family. Class 3 subfamily.</text>
</comment>
<keyword evidence="6" id="KW-1185">Reference proteome</keyword>
<gene>
    <name evidence="5" type="ORF">N7G274_007917</name>
</gene>
<feature type="domain" description="Fungal lipase-type" evidence="4">
    <location>
        <begin position="152"/>
        <end position="296"/>
    </location>
</feature>
<dbReference type="SUPFAM" id="SSF53474">
    <property type="entry name" value="alpha/beta-Hydrolases"/>
    <property type="match status" value="1"/>
</dbReference>
<reference evidence="5 6" key="1">
    <citation type="submission" date="2024-09" db="EMBL/GenBank/DDBJ databases">
        <title>Rethinking Asexuality: The Enigmatic Case of Functional Sexual Genes in Lepraria (Stereocaulaceae).</title>
        <authorList>
            <person name="Doellman M."/>
            <person name="Sun Y."/>
            <person name="Barcenas-Pena A."/>
            <person name="Lumbsch H.T."/>
            <person name="Grewe F."/>
        </authorList>
    </citation>
    <scope>NUCLEOTIDE SEQUENCE [LARGE SCALE GENOMIC DNA]</scope>
    <source>
        <strain evidence="5 6">Mercado 3170</strain>
    </source>
</reference>
<dbReference type="InterPro" id="IPR029058">
    <property type="entry name" value="AB_hydrolase_fold"/>
</dbReference>
<dbReference type="Pfam" id="PF01764">
    <property type="entry name" value="Lipase_3"/>
    <property type="match status" value="1"/>
</dbReference>
<organism evidence="5 6">
    <name type="scientific">Stereocaulon virgatum</name>
    <dbReference type="NCBI Taxonomy" id="373712"/>
    <lineage>
        <taxon>Eukaryota</taxon>
        <taxon>Fungi</taxon>
        <taxon>Dikarya</taxon>
        <taxon>Ascomycota</taxon>
        <taxon>Pezizomycotina</taxon>
        <taxon>Lecanoromycetes</taxon>
        <taxon>OSLEUM clade</taxon>
        <taxon>Lecanoromycetidae</taxon>
        <taxon>Lecanorales</taxon>
        <taxon>Lecanorineae</taxon>
        <taxon>Stereocaulaceae</taxon>
        <taxon>Stereocaulon</taxon>
    </lineage>
</organism>
<dbReference type="EMBL" id="JBEFKJ010000026">
    <property type="protein sequence ID" value="KAL2039249.1"/>
    <property type="molecule type" value="Genomic_DNA"/>
</dbReference>
<evidence type="ECO:0000259" key="4">
    <source>
        <dbReference type="Pfam" id="PF01764"/>
    </source>
</evidence>
<comment type="catalytic activity">
    <reaction evidence="3">
        <text>a monoacylglycerol + H2O = glycerol + a fatty acid + H(+)</text>
        <dbReference type="Rhea" id="RHEA:15245"/>
        <dbReference type="ChEBI" id="CHEBI:15377"/>
        <dbReference type="ChEBI" id="CHEBI:15378"/>
        <dbReference type="ChEBI" id="CHEBI:17408"/>
        <dbReference type="ChEBI" id="CHEBI:17754"/>
        <dbReference type="ChEBI" id="CHEBI:28868"/>
    </reaction>
</comment>
<evidence type="ECO:0000256" key="1">
    <source>
        <dbReference type="ARBA" id="ARBA00043996"/>
    </source>
</evidence>
<dbReference type="InterPro" id="IPR002921">
    <property type="entry name" value="Fungal_lipase-type"/>
</dbReference>
<protein>
    <recommendedName>
        <fullName evidence="4">Fungal lipase-type domain-containing protein</fullName>
    </recommendedName>
</protein>
<accession>A0ABR4A1A5</accession>
<evidence type="ECO:0000313" key="5">
    <source>
        <dbReference type="EMBL" id="KAL2039249.1"/>
    </source>
</evidence>
<evidence type="ECO:0000256" key="2">
    <source>
        <dbReference type="ARBA" id="ARBA00047591"/>
    </source>
</evidence>
<dbReference type="Gene3D" id="3.40.50.1820">
    <property type="entry name" value="alpha/beta hydrolase"/>
    <property type="match status" value="1"/>
</dbReference>
<comment type="catalytic activity">
    <reaction evidence="2">
        <text>a diacylglycerol + H2O = a monoacylglycerol + a fatty acid + H(+)</text>
        <dbReference type="Rhea" id="RHEA:32731"/>
        <dbReference type="ChEBI" id="CHEBI:15377"/>
        <dbReference type="ChEBI" id="CHEBI:15378"/>
        <dbReference type="ChEBI" id="CHEBI:17408"/>
        <dbReference type="ChEBI" id="CHEBI:18035"/>
        <dbReference type="ChEBI" id="CHEBI:28868"/>
    </reaction>
</comment>
<dbReference type="PANTHER" id="PTHR45856">
    <property type="entry name" value="ALPHA/BETA-HYDROLASES SUPERFAMILY PROTEIN"/>
    <property type="match status" value="1"/>
</dbReference>
<sequence>MPFVDRLAVKIFRKKPIQSSTQTSLAASGAVPDSGFVFVHNLQGASAALDEFSGAVSAALKYIDLKELADATFKYAAAVYKAYPKVADDIDSRLVLTCLIGVHRKPETAGIRFSELEYVNPSPGGRSKAIGVWVAESEVAVLTKPNFLALILAVRGTERFVDHIVNANSSSIAAADFFVGFSTFTPSIRFLLDDSKGFRKDQFLNTLADELSAHSGFLSIARTLSPPVLRYISKLNQESRIKRIIFTGHSAGGGVAVLLYLKFSPEIDPPYEDLKFSCFTFGAPLVLISDITELIKTEPSLERSRGTNLAFVNEFGMVCRVDQSYSRSSIDLFRSVYGLKPVMNDEIARKEEKPGTPRTEDNQYMLQPLGFQNMDPKAAVSPTEDRPWPLPKAEYHVFGDLVLLRKEQSIHVKPEE</sequence>
<dbReference type="Proteomes" id="UP001590950">
    <property type="component" value="Unassembled WGS sequence"/>
</dbReference>
<proteinExistence type="inferred from homology"/>